<comment type="caution">
    <text evidence="7">The sequence shown here is derived from an EMBL/GenBank/DDBJ whole genome shotgun (WGS) entry which is preliminary data.</text>
</comment>
<feature type="compositionally biased region" description="Low complexity" evidence="6">
    <location>
        <begin position="703"/>
        <end position="716"/>
    </location>
</feature>
<dbReference type="SMART" id="SM00028">
    <property type="entry name" value="TPR"/>
    <property type="match status" value="4"/>
</dbReference>
<dbReference type="InterPro" id="IPR011990">
    <property type="entry name" value="TPR-like_helical_dom_sf"/>
</dbReference>
<dbReference type="GO" id="GO:0016757">
    <property type="term" value="F:glycosyltransferase activity"/>
    <property type="evidence" value="ECO:0007669"/>
    <property type="project" value="UniProtKB-KW"/>
</dbReference>
<gene>
    <name evidence="7" type="ORF">JIN78_15260</name>
</gene>
<protein>
    <submittedName>
        <fullName evidence="7">Tetratricopeptide repeat protein</fullName>
    </submittedName>
</protein>
<evidence type="ECO:0000256" key="3">
    <source>
        <dbReference type="ARBA" id="ARBA00022679"/>
    </source>
</evidence>
<dbReference type="InterPro" id="IPR019734">
    <property type="entry name" value="TPR_rpt"/>
</dbReference>
<keyword evidence="8" id="KW-1185">Reference proteome</keyword>
<feature type="region of interest" description="Disordered" evidence="6">
    <location>
        <begin position="696"/>
        <end position="716"/>
    </location>
</feature>
<evidence type="ECO:0000256" key="5">
    <source>
        <dbReference type="SAM" id="Coils"/>
    </source>
</evidence>
<keyword evidence="2" id="KW-0328">Glycosyltransferase</keyword>
<dbReference type="Pfam" id="PF13432">
    <property type="entry name" value="TPR_16"/>
    <property type="match status" value="1"/>
</dbReference>
<evidence type="ECO:0000256" key="4">
    <source>
        <dbReference type="PROSITE-ProRule" id="PRU00339"/>
    </source>
</evidence>
<comment type="pathway">
    <text evidence="1">Protein modification; protein glycosylation.</text>
</comment>
<dbReference type="Gene3D" id="1.25.40.10">
    <property type="entry name" value="Tetratricopeptide repeat domain"/>
    <property type="match status" value="1"/>
</dbReference>
<dbReference type="PANTHER" id="PTHR44835">
    <property type="entry name" value="UDP-N-ACETYLGLUCOSAMINE--PEPTIDE N-ACETYLGLUCOSAMINYLTRANSFERASE SPINDLY-RELATED"/>
    <property type="match status" value="1"/>
</dbReference>
<proteinExistence type="predicted"/>
<reference evidence="7" key="1">
    <citation type="submission" date="2021-01" db="EMBL/GenBank/DDBJ databases">
        <title>Modified the classification status of verrucomicrobia.</title>
        <authorList>
            <person name="Feng X."/>
        </authorList>
    </citation>
    <scope>NUCLEOTIDE SEQUENCE</scope>
    <source>
        <strain evidence="7">KCTC 12986</strain>
    </source>
</reference>
<feature type="region of interest" description="Disordered" evidence="6">
    <location>
        <begin position="113"/>
        <end position="142"/>
    </location>
</feature>
<sequence length="716" mass="81873">MKDLFPFFRVVVLLLLALLPLGGQESEPVDPSKLDPSDIYFQGWMALRDADDLQRDKKFELAMEATTRSKRLVDTVALYHPDWKPDLVERKQQEITAKLTALTPLAAQAKKEQPQLYQGLQEDEAPAPPAALTPAQRQQASRIHDELTQLRTQLADLQDARNADVARLQRRISELTAERDELASSTLNQEMRQLRNRIELVEHEKRALAQQLYETRSKLADANERIESLDEKEKESRKVANQLNSLLSKEREVTDDVVSKLRDKQAALSKELTETKQLLQAERNQTQRLERLLADARGEIESLRTERDHLLKERDDLKDLLQLNQGDRIQRLIDQNMTLARELREANEAMQRLSENNDAKSEELLQARRDLDMARARIVEQRRESDAELQRRVALEQRLKDAYDELQARESLAEVDSDLAEENRELRAVAEKLLVMQKRRREESEMLLKIARERGEDQDLAAAVEQLTGQELTLTREQEALLDNPRSDGQFKLDIGRNTPEQVRLSHAQLRRYISAIGTAIEKAFARGKDEVALELCDQLLHEDPSHIPTMVAQGVIHLKMGQAEQALESFNNATTLQIEPLPYAHYMKGVAYTALEQFANAQTEFEVALKLDPSHPDAHARLGALHARNGALEEARKHFEMAYRIDPTYLKALANLAMLHHKMDEQEAALNYYRKYRQEGGSPLPELEKILANLEESEANEPAENAASPPVRQPS</sequence>
<dbReference type="PROSITE" id="PS50005">
    <property type="entry name" value="TPR"/>
    <property type="match status" value="2"/>
</dbReference>
<feature type="repeat" description="TPR" evidence="4">
    <location>
        <begin position="617"/>
        <end position="650"/>
    </location>
</feature>
<organism evidence="7 8">
    <name type="scientific">Roseibacillus ishigakijimensis</name>
    <dbReference type="NCBI Taxonomy" id="454146"/>
    <lineage>
        <taxon>Bacteria</taxon>
        <taxon>Pseudomonadati</taxon>
        <taxon>Verrucomicrobiota</taxon>
        <taxon>Verrucomicrobiia</taxon>
        <taxon>Verrucomicrobiales</taxon>
        <taxon>Verrucomicrobiaceae</taxon>
        <taxon>Roseibacillus</taxon>
    </lineage>
</organism>
<evidence type="ECO:0000313" key="7">
    <source>
        <dbReference type="EMBL" id="MBK1835427.1"/>
    </source>
</evidence>
<dbReference type="InterPro" id="IPR051939">
    <property type="entry name" value="Glycosyltr_41/O-GlcNAc_trsf"/>
</dbReference>
<dbReference type="RefSeq" id="WP_200392862.1">
    <property type="nucleotide sequence ID" value="NZ_JAENIO010000053.1"/>
</dbReference>
<dbReference type="AlphaFoldDB" id="A0A934VNL1"/>
<keyword evidence="3" id="KW-0808">Transferase</keyword>
<evidence type="ECO:0000256" key="2">
    <source>
        <dbReference type="ARBA" id="ARBA00022676"/>
    </source>
</evidence>
<feature type="coiled-coil region" evidence="5">
    <location>
        <begin position="412"/>
        <end position="439"/>
    </location>
</feature>
<dbReference type="Proteomes" id="UP000604083">
    <property type="component" value="Unassembled WGS sequence"/>
</dbReference>
<dbReference type="EMBL" id="JAENIO010000053">
    <property type="protein sequence ID" value="MBK1835427.1"/>
    <property type="molecule type" value="Genomic_DNA"/>
</dbReference>
<keyword evidence="4" id="KW-0802">TPR repeat</keyword>
<evidence type="ECO:0000256" key="1">
    <source>
        <dbReference type="ARBA" id="ARBA00004922"/>
    </source>
</evidence>
<name>A0A934VNL1_9BACT</name>
<dbReference type="SUPFAM" id="SSF48452">
    <property type="entry name" value="TPR-like"/>
    <property type="match status" value="1"/>
</dbReference>
<feature type="repeat" description="TPR" evidence="4">
    <location>
        <begin position="583"/>
        <end position="616"/>
    </location>
</feature>
<accession>A0A934VNL1</accession>
<dbReference type="PANTHER" id="PTHR44835:SF1">
    <property type="entry name" value="PROTEIN O-GLCNAC TRANSFERASE"/>
    <property type="match status" value="1"/>
</dbReference>
<keyword evidence="5" id="KW-0175">Coiled coil</keyword>
<evidence type="ECO:0000256" key="6">
    <source>
        <dbReference type="SAM" id="MobiDB-lite"/>
    </source>
</evidence>
<evidence type="ECO:0000313" key="8">
    <source>
        <dbReference type="Proteomes" id="UP000604083"/>
    </source>
</evidence>